<dbReference type="InterPro" id="IPR027417">
    <property type="entry name" value="P-loop_NTPase"/>
</dbReference>
<evidence type="ECO:0000313" key="11">
    <source>
        <dbReference type="EMBL" id="CAD7455349.1"/>
    </source>
</evidence>
<reference evidence="11" key="1">
    <citation type="submission" date="2020-11" db="EMBL/GenBank/DDBJ databases">
        <authorList>
            <person name="Tran Van P."/>
        </authorList>
    </citation>
    <scope>NUCLEOTIDE SEQUENCE</scope>
</reference>
<comment type="similarity">
    <text evidence="8">Belongs to the AAA ATPase family.</text>
</comment>
<keyword evidence="5 8" id="KW-0067">ATP-binding</keyword>
<evidence type="ECO:0000256" key="7">
    <source>
        <dbReference type="ARBA" id="ARBA00023235"/>
    </source>
</evidence>
<evidence type="ECO:0000256" key="3">
    <source>
        <dbReference type="ARBA" id="ARBA00022701"/>
    </source>
</evidence>
<keyword evidence="3" id="KW-0493">Microtubule</keyword>
<feature type="compositionally biased region" description="Polar residues" evidence="9">
    <location>
        <begin position="11"/>
        <end position="20"/>
    </location>
</feature>
<name>A0A7R9FM85_9NEOP</name>
<feature type="domain" description="AAA+ ATPase" evidence="10">
    <location>
        <begin position="382"/>
        <end position="519"/>
    </location>
</feature>
<dbReference type="SMART" id="SM00667">
    <property type="entry name" value="LisH"/>
    <property type="match status" value="1"/>
</dbReference>
<dbReference type="GO" id="GO:0005524">
    <property type="term" value="F:ATP binding"/>
    <property type="evidence" value="ECO:0007669"/>
    <property type="project" value="UniProtKB-KW"/>
</dbReference>
<dbReference type="PANTHER" id="PTHR23074">
    <property type="entry name" value="AAA DOMAIN-CONTAINING"/>
    <property type="match status" value="1"/>
</dbReference>
<proteinExistence type="inferred from homology"/>
<dbReference type="PANTHER" id="PTHR23074:SF78">
    <property type="entry name" value="KATANIN P60 ATPASE-CONTAINING SUBUNIT A-LIKE 2"/>
    <property type="match status" value="1"/>
</dbReference>
<dbReference type="GO" id="GO:0005819">
    <property type="term" value="C:spindle"/>
    <property type="evidence" value="ECO:0007669"/>
    <property type="project" value="UniProtKB-SubCell"/>
</dbReference>
<dbReference type="FunFam" id="3.40.50.300:FF:001003">
    <property type="entry name" value="Vacuolar protein sorting-associated protein 4"/>
    <property type="match status" value="1"/>
</dbReference>
<evidence type="ECO:0000256" key="6">
    <source>
        <dbReference type="ARBA" id="ARBA00023212"/>
    </source>
</evidence>
<dbReference type="GO" id="GO:0016853">
    <property type="term" value="F:isomerase activity"/>
    <property type="evidence" value="ECO:0007669"/>
    <property type="project" value="UniProtKB-KW"/>
</dbReference>
<dbReference type="Pfam" id="PF00004">
    <property type="entry name" value="AAA"/>
    <property type="match status" value="1"/>
</dbReference>
<feature type="region of interest" description="Disordered" evidence="9">
    <location>
        <begin position="1"/>
        <end position="23"/>
    </location>
</feature>
<dbReference type="PROSITE" id="PS00674">
    <property type="entry name" value="AAA"/>
    <property type="match status" value="1"/>
</dbReference>
<keyword evidence="7" id="KW-0413">Isomerase</keyword>
<dbReference type="InterPro" id="IPR050304">
    <property type="entry name" value="MT-severing_AAA_ATPase"/>
</dbReference>
<dbReference type="CDD" id="cd19509">
    <property type="entry name" value="RecA-like_VPS4-like"/>
    <property type="match status" value="1"/>
</dbReference>
<comment type="subcellular location">
    <subcellularLocation>
        <location evidence="1">Cytoplasm</location>
        <location evidence="1">Cytoskeleton</location>
        <location evidence="1">Spindle</location>
    </subcellularLocation>
</comment>
<dbReference type="InterPro" id="IPR006594">
    <property type="entry name" value="LisH"/>
</dbReference>
<evidence type="ECO:0000256" key="8">
    <source>
        <dbReference type="RuleBase" id="RU003651"/>
    </source>
</evidence>
<dbReference type="Gene3D" id="1.10.8.60">
    <property type="match status" value="1"/>
</dbReference>
<evidence type="ECO:0000256" key="2">
    <source>
        <dbReference type="ARBA" id="ARBA00022490"/>
    </source>
</evidence>
<organism evidence="11">
    <name type="scientific">Timema tahoe</name>
    <dbReference type="NCBI Taxonomy" id="61484"/>
    <lineage>
        <taxon>Eukaryota</taxon>
        <taxon>Metazoa</taxon>
        <taxon>Ecdysozoa</taxon>
        <taxon>Arthropoda</taxon>
        <taxon>Hexapoda</taxon>
        <taxon>Insecta</taxon>
        <taxon>Pterygota</taxon>
        <taxon>Neoptera</taxon>
        <taxon>Polyneoptera</taxon>
        <taxon>Phasmatodea</taxon>
        <taxon>Timematodea</taxon>
        <taxon>Timematoidea</taxon>
        <taxon>Timematidae</taxon>
        <taxon>Timema</taxon>
    </lineage>
</organism>
<evidence type="ECO:0000259" key="10">
    <source>
        <dbReference type="SMART" id="SM00382"/>
    </source>
</evidence>
<evidence type="ECO:0000256" key="9">
    <source>
        <dbReference type="SAM" id="MobiDB-lite"/>
    </source>
</evidence>
<dbReference type="InterPro" id="IPR003960">
    <property type="entry name" value="ATPase_AAA_CS"/>
</dbReference>
<dbReference type="GO" id="GO:0016887">
    <property type="term" value="F:ATP hydrolysis activity"/>
    <property type="evidence" value="ECO:0007669"/>
    <property type="project" value="InterPro"/>
</dbReference>
<keyword evidence="2" id="KW-0963">Cytoplasm</keyword>
<dbReference type="Gene3D" id="3.40.50.300">
    <property type="entry name" value="P-loop containing nucleotide triphosphate hydrolases"/>
    <property type="match status" value="1"/>
</dbReference>
<dbReference type="SUPFAM" id="SSF52540">
    <property type="entry name" value="P-loop containing nucleoside triphosphate hydrolases"/>
    <property type="match status" value="1"/>
</dbReference>
<evidence type="ECO:0000256" key="4">
    <source>
        <dbReference type="ARBA" id="ARBA00022741"/>
    </source>
</evidence>
<protein>
    <recommendedName>
        <fullName evidence="10">AAA+ ATPase domain-containing protein</fullName>
    </recommendedName>
</protein>
<dbReference type="InterPro" id="IPR003959">
    <property type="entry name" value="ATPase_AAA_core"/>
</dbReference>
<sequence length="631" mass="71758">MLTFPDRLKPNNRTPNQDSSPDFLVISKPVQRESDALDHSATVVDNNGQLGTSEAGWGLNPDILVGKPDYTLTVPVSKRLHVKLFGRDVYPQSNCSLLIVYQKEERERERERERLSHREAMCSEMTFSTVKLAHQLREHDEKMATIRKRKLACLVAHYLNEEGYFDTAKAFSVEARNHSQYQVCDNICLETVLQEYETYFQVRFQKFPKIYKRVVDLSVVPDQQHPSSKTKVSIKIRSSNEETVKNDPTRNVPHTLPDGIKPAAKSSSYPALKQRSAVISSNDGLLPFGMTIIPLSEPRIHPSTSETDNNSIREGVTQCEFTTSLPGELMEFVNYISRETITESLNTRWEDVIGQDEAKRVLKEAVVYPVKYPELFSDKITPWKSILLYGPPGTGKTTLARVVATEGKTSFFNVSASSLVSKWRGESEKMVRALFEAAKRQAPSTIFLDELDALASRRGCPGEHEASRRLAAEILVQMDGLMTRSKDQVFLLAATNIPWELDVAILRRFEKKVHVSLPNEDECLKMIQKYLPPVMNVDPEVTSEVDYDYLVKYVAGYSGSDIKTACKEMIYKSMRHVFNILETGQNERTSSKIQFKTIKTADAIEVFETIKPSALHLSQKYQSWEEHQIMR</sequence>
<dbReference type="PROSITE" id="PS50896">
    <property type="entry name" value="LISH"/>
    <property type="match status" value="1"/>
</dbReference>
<accession>A0A7R9FM85</accession>
<gene>
    <name evidence="11" type="ORF">TTEB3V08_LOCUS3424</name>
</gene>
<dbReference type="SMART" id="SM00382">
    <property type="entry name" value="AAA"/>
    <property type="match status" value="1"/>
</dbReference>
<keyword evidence="6" id="KW-0206">Cytoskeleton</keyword>
<evidence type="ECO:0000256" key="1">
    <source>
        <dbReference type="ARBA" id="ARBA00004186"/>
    </source>
</evidence>
<dbReference type="InterPro" id="IPR003593">
    <property type="entry name" value="AAA+_ATPase"/>
</dbReference>
<dbReference type="EMBL" id="OE000885">
    <property type="protein sequence ID" value="CAD7455349.1"/>
    <property type="molecule type" value="Genomic_DNA"/>
</dbReference>
<dbReference type="AlphaFoldDB" id="A0A7R9FM85"/>
<keyword evidence="4 8" id="KW-0547">Nucleotide-binding</keyword>
<evidence type="ECO:0000256" key="5">
    <source>
        <dbReference type="ARBA" id="ARBA00022840"/>
    </source>
</evidence>
<dbReference type="GO" id="GO:0005874">
    <property type="term" value="C:microtubule"/>
    <property type="evidence" value="ECO:0007669"/>
    <property type="project" value="UniProtKB-KW"/>
</dbReference>
<feature type="region of interest" description="Disordered" evidence="9">
    <location>
        <begin position="240"/>
        <end position="267"/>
    </location>
</feature>